<keyword evidence="1 3" id="KW-0378">Hydrolase</keyword>
<dbReference type="PANTHER" id="PTHR48081:SF8">
    <property type="entry name" value="ALPHA_BETA HYDROLASE FOLD-3 DOMAIN-CONTAINING PROTEIN-RELATED"/>
    <property type="match status" value="1"/>
</dbReference>
<organism evidence="3 4">
    <name type="scientific">Eutypa lata (strain UCR-EL1)</name>
    <name type="common">Grapevine dieback disease fungus</name>
    <name type="synonym">Eutypa armeniacae</name>
    <dbReference type="NCBI Taxonomy" id="1287681"/>
    <lineage>
        <taxon>Eukaryota</taxon>
        <taxon>Fungi</taxon>
        <taxon>Dikarya</taxon>
        <taxon>Ascomycota</taxon>
        <taxon>Pezizomycotina</taxon>
        <taxon>Sordariomycetes</taxon>
        <taxon>Xylariomycetidae</taxon>
        <taxon>Xylariales</taxon>
        <taxon>Diatrypaceae</taxon>
        <taxon>Eutypa</taxon>
    </lineage>
</organism>
<dbReference type="eggNOG" id="KOG1515">
    <property type="taxonomic scope" value="Eukaryota"/>
</dbReference>
<dbReference type="PANTHER" id="PTHR48081">
    <property type="entry name" value="AB HYDROLASE SUPERFAMILY PROTEIN C4A8.06C"/>
    <property type="match status" value="1"/>
</dbReference>
<evidence type="ECO:0000256" key="1">
    <source>
        <dbReference type="ARBA" id="ARBA00022801"/>
    </source>
</evidence>
<dbReference type="AlphaFoldDB" id="M7THM0"/>
<dbReference type="Proteomes" id="UP000012174">
    <property type="component" value="Unassembled WGS sequence"/>
</dbReference>
<dbReference type="Gene3D" id="3.40.50.1820">
    <property type="entry name" value="alpha/beta hydrolase"/>
    <property type="match status" value="1"/>
</dbReference>
<proteinExistence type="predicted"/>
<dbReference type="HOGENOM" id="CLU_012494_6_1_1"/>
<dbReference type="KEGG" id="ela:UCREL1_3533"/>
<dbReference type="InterPro" id="IPR050300">
    <property type="entry name" value="GDXG_lipolytic_enzyme"/>
</dbReference>
<dbReference type="OMA" id="GTHDLFH"/>
<dbReference type="SUPFAM" id="SSF53474">
    <property type="entry name" value="alpha/beta-Hydrolases"/>
    <property type="match status" value="1"/>
</dbReference>
<dbReference type="EMBL" id="KB706081">
    <property type="protein sequence ID" value="EMR69441.1"/>
    <property type="molecule type" value="Genomic_DNA"/>
</dbReference>
<reference evidence="4" key="1">
    <citation type="journal article" date="2013" name="Genome Announc.">
        <title>Draft genome sequence of the grapevine dieback fungus Eutypa lata UCR-EL1.</title>
        <authorList>
            <person name="Blanco-Ulate B."/>
            <person name="Rolshausen P.E."/>
            <person name="Cantu D."/>
        </authorList>
    </citation>
    <scope>NUCLEOTIDE SEQUENCE [LARGE SCALE GENOMIC DNA]</scope>
    <source>
        <strain evidence="4">UCR-EL1</strain>
    </source>
</reference>
<accession>M7THM0</accession>
<dbReference type="Pfam" id="PF07859">
    <property type="entry name" value="Abhydrolase_3"/>
    <property type="match status" value="1"/>
</dbReference>
<dbReference type="STRING" id="1287681.M7THM0"/>
<evidence type="ECO:0000313" key="4">
    <source>
        <dbReference type="Proteomes" id="UP000012174"/>
    </source>
</evidence>
<keyword evidence="4" id="KW-1185">Reference proteome</keyword>
<dbReference type="InterPro" id="IPR013094">
    <property type="entry name" value="AB_hydrolase_3"/>
</dbReference>
<evidence type="ECO:0000313" key="3">
    <source>
        <dbReference type="EMBL" id="EMR69441.1"/>
    </source>
</evidence>
<sequence>MTLKFDPEFLAWREAMNIPVRPVFDDPLVFRGDNNKFLNSVFSIAPYPAAVERSNHTVTSKDGTSVTVTRFATAAQRAAATTAGSAPLPAVVFAFGGGLISGSVDIWTIPLAADVLSTGVQFFAVEYRLAPEHQAPAGVEDFYAATAWVSSNAAALGIDPARIAVAGASAGGCIAAGGALLARDRGLSPPLAKQVLIYPMLDDRTCTRVPADDPLHPFLTWSLHYNKMGWGAYLGADKAGKPEADVSPYAAPGRAEEVAGLPSTYIDVGNLDLFRDEDIAYAARLAAAHVDVEFHVYSGVPHGFEAAQQSAVAKSARENRIRAYKSF</sequence>
<feature type="domain" description="Alpha/beta hydrolase fold-3" evidence="2">
    <location>
        <begin position="91"/>
        <end position="305"/>
    </location>
</feature>
<dbReference type="GO" id="GO:0016787">
    <property type="term" value="F:hydrolase activity"/>
    <property type="evidence" value="ECO:0007669"/>
    <property type="project" value="UniProtKB-KW"/>
</dbReference>
<dbReference type="OrthoDB" id="408631at2759"/>
<name>M7THM0_EUTLA</name>
<dbReference type="InterPro" id="IPR029058">
    <property type="entry name" value="AB_hydrolase_fold"/>
</dbReference>
<evidence type="ECO:0000259" key="2">
    <source>
        <dbReference type="Pfam" id="PF07859"/>
    </source>
</evidence>
<protein>
    <submittedName>
        <fullName evidence="3">Putative alpha beta hydrolase protein</fullName>
    </submittedName>
</protein>
<gene>
    <name evidence="3" type="ORF">UCREL1_3533</name>
</gene>